<protein>
    <recommendedName>
        <fullName evidence="6">BHLH domain-containing protein</fullName>
    </recommendedName>
</protein>
<feature type="region of interest" description="Disordered" evidence="5">
    <location>
        <begin position="479"/>
        <end position="499"/>
    </location>
</feature>
<dbReference type="PANTHER" id="PTHR12565:SF458">
    <property type="entry name" value="TRANSCRIPTION FACTOR BHLH49"/>
    <property type="match status" value="1"/>
</dbReference>
<dbReference type="InterPro" id="IPR024097">
    <property type="entry name" value="bHLH_ZIP_TF"/>
</dbReference>
<evidence type="ECO:0000313" key="7">
    <source>
        <dbReference type="EMBL" id="GAU50040.1"/>
    </source>
</evidence>
<sequence length="499" mass="54514">MSEREKFELESKEGPLDWRFVNATNLTNSSVDLVSMENPMNLSRGDLMMGSSSCSNSMVDSYSPNFLDLLTNSENLAGFCDVIGQSHVSSTNQDGIRKDGFSFAKVGCDDRTLGMSWNLASSMMKRDGILPNGHGMFPQSLSQFPTDSGFIDAARMSCFSAGGFCDMVNSCGIPQSMALHMSRSVEHLGSDGSPLQNDRRNDCPVMSPDEGKQAHGGCSNEADRAESSGDDGVGNGSHDDSQMLDSTSGEPSIKGLNSKKRKRSRKDGDSDKAIRNVELPRETAKDNCESRKKGKQLTTSTTKASGKNAKQGSQASDLPNEGYVHVRARRGQATNSHSLAERVRREKISERMKFLQDLVPGCNKVTGKAVMLDEIINYVQSLQQQVELKVTLFSPSWQFLSMKLATVNPHVDFNMEQLLHKDILQHRPGPSSTLGFLTEMPMAFPPLLHPSQQGLIRPTLPNLANSSHLLGLTVQPQSAPLTGEFKEPNQVNPLQEANP</sequence>
<comment type="subcellular location">
    <subcellularLocation>
        <location evidence="1">Nucleus</location>
    </subcellularLocation>
</comment>
<name>A0A2Z6PGF9_TRISU</name>
<dbReference type="GO" id="GO:0046983">
    <property type="term" value="F:protein dimerization activity"/>
    <property type="evidence" value="ECO:0007669"/>
    <property type="project" value="InterPro"/>
</dbReference>
<dbReference type="AlphaFoldDB" id="A0A2Z6PGF9"/>
<dbReference type="GO" id="GO:0005634">
    <property type="term" value="C:nucleus"/>
    <property type="evidence" value="ECO:0007669"/>
    <property type="project" value="UniProtKB-SubCell"/>
</dbReference>
<accession>A0A2Z6PGF9</accession>
<gene>
    <name evidence="7" type="ORF">TSUD_187950</name>
</gene>
<dbReference type="SMART" id="SM00353">
    <property type="entry name" value="HLH"/>
    <property type="match status" value="1"/>
</dbReference>
<evidence type="ECO:0000256" key="1">
    <source>
        <dbReference type="ARBA" id="ARBA00004123"/>
    </source>
</evidence>
<dbReference type="Pfam" id="PF00010">
    <property type="entry name" value="HLH"/>
    <property type="match status" value="1"/>
</dbReference>
<evidence type="ECO:0000256" key="4">
    <source>
        <dbReference type="ARBA" id="ARBA00023242"/>
    </source>
</evidence>
<dbReference type="FunFam" id="4.10.280.10:FF:000002">
    <property type="entry name" value="Basic helix-loop-helix transcription factor"/>
    <property type="match status" value="1"/>
</dbReference>
<dbReference type="EMBL" id="DF974679">
    <property type="protein sequence ID" value="GAU50040.1"/>
    <property type="molecule type" value="Genomic_DNA"/>
</dbReference>
<organism evidence="7 8">
    <name type="scientific">Trifolium subterraneum</name>
    <name type="common">Subterranean clover</name>
    <dbReference type="NCBI Taxonomy" id="3900"/>
    <lineage>
        <taxon>Eukaryota</taxon>
        <taxon>Viridiplantae</taxon>
        <taxon>Streptophyta</taxon>
        <taxon>Embryophyta</taxon>
        <taxon>Tracheophyta</taxon>
        <taxon>Spermatophyta</taxon>
        <taxon>Magnoliopsida</taxon>
        <taxon>eudicotyledons</taxon>
        <taxon>Gunneridae</taxon>
        <taxon>Pentapetalae</taxon>
        <taxon>rosids</taxon>
        <taxon>fabids</taxon>
        <taxon>Fabales</taxon>
        <taxon>Fabaceae</taxon>
        <taxon>Papilionoideae</taxon>
        <taxon>50 kb inversion clade</taxon>
        <taxon>NPAAA clade</taxon>
        <taxon>Hologalegina</taxon>
        <taxon>IRL clade</taxon>
        <taxon>Trifolieae</taxon>
        <taxon>Trifolium</taxon>
    </lineage>
</organism>
<keyword evidence="3" id="KW-0804">Transcription</keyword>
<evidence type="ECO:0000256" key="2">
    <source>
        <dbReference type="ARBA" id="ARBA00023015"/>
    </source>
</evidence>
<dbReference type="InterPro" id="IPR036638">
    <property type="entry name" value="HLH_DNA-bd_sf"/>
</dbReference>
<dbReference type="Proteomes" id="UP000242715">
    <property type="component" value="Unassembled WGS sequence"/>
</dbReference>
<evidence type="ECO:0000256" key="5">
    <source>
        <dbReference type="SAM" id="MobiDB-lite"/>
    </source>
</evidence>
<evidence type="ECO:0000313" key="8">
    <source>
        <dbReference type="Proteomes" id="UP000242715"/>
    </source>
</evidence>
<dbReference type="CDD" id="cd18919">
    <property type="entry name" value="bHLH_AtBPE_like"/>
    <property type="match status" value="1"/>
</dbReference>
<dbReference type="SUPFAM" id="SSF47459">
    <property type="entry name" value="HLH, helix-loop-helix DNA-binding domain"/>
    <property type="match status" value="1"/>
</dbReference>
<dbReference type="OrthoDB" id="1923196at2759"/>
<dbReference type="GO" id="GO:0003700">
    <property type="term" value="F:DNA-binding transcription factor activity"/>
    <property type="evidence" value="ECO:0007669"/>
    <property type="project" value="TreeGrafter"/>
</dbReference>
<dbReference type="InterPro" id="IPR011598">
    <property type="entry name" value="bHLH_dom"/>
</dbReference>
<reference evidence="8" key="1">
    <citation type="journal article" date="2017" name="Front. Plant Sci.">
        <title>Climate Clever Clovers: New Paradigm to Reduce the Environmental Footprint of Ruminants by Breeding Low Methanogenic Forages Utilizing Haplotype Variation.</title>
        <authorList>
            <person name="Kaur P."/>
            <person name="Appels R."/>
            <person name="Bayer P.E."/>
            <person name="Keeble-Gagnere G."/>
            <person name="Wang J."/>
            <person name="Hirakawa H."/>
            <person name="Shirasawa K."/>
            <person name="Vercoe P."/>
            <person name="Stefanova K."/>
            <person name="Durmic Z."/>
            <person name="Nichols P."/>
            <person name="Revell C."/>
            <person name="Isobe S.N."/>
            <person name="Edwards D."/>
            <person name="Erskine W."/>
        </authorList>
    </citation>
    <scope>NUCLEOTIDE SEQUENCE [LARGE SCALE GENOMIC DNA]</scope>
    <source>
        <strain evidence="8">cv. Daliak</strain>
    </source>
</reference>
<feature type="region of interest" description="Disordered" evidence="5">
    <location>
        <begin position="185"/>
        <end position="320"/>
    </location>
</feature>
<evidence type="ECO:0000259" key="6">
    <source>
        <dbReference type="PROSITE" id="PS50888"/>
    </source>
</evidence>
<keyword evidence="4" id="KW-0539">Nucleus</keyword>
<proteinExistence type="predicted"/>
<feature type="compositionally biased region" description="Polar residues" evidence="5">
    <location>
        <begin position="296"/>
        <end position="317"/>
    </location>
</feature>
<dbReference type="PROSITE" id="PS50888">
    <property type="entry name" value="BHLH"/>
    <property type="match status" value="1"/>
</dbReference>
<feature type="compositionally biased region" description="Basic and acidic residues" evidence="5">
    <location>
        <begin position="266"/>
        <end position="291"/>
    </location>
</feature>
<feature type="compositionally biased region" description="Polar residues" evidence="5">
    <location>
        <begin position="489"/>
        <end position="499"/>
    </location>
</feature>
<dbReference type="Gene3D" id="4.10.280.10">
    <property type="entry name" value="Helix-loop-helix DNA-binding domain"/>
    <property type="match status" value="1"/>
</dbReference>
<keyword evidence="2" id="KW-0805">Transcription regulation</keyword>
<keyword evidence="8" id="KW-1185">Reference proteome</keyword>
<evidence type="ECO:0000256" key="3">
    <source>
        <dbReference type="ARBA" id="ARBA00023163"/>
    </source>
</evidence>
<feature type="domain" description="BHLH" evidence="6">
    <location>
        <begin position="332"/>
        <end position="382"/>
    </location>
</feature>
<dbReference type="PANTHER" id="PTHR12565">
    <property type="entry name" value="STEROL REGULATORY ELEMENT-BINDING PROTEIN"/>
    <property type="match status" value="1"/>
</dbReference>